<sequence>MGKKLANLGFFIVVSLILSQCANRGTTTGGDKDETPPVIVKSSPKNFSINFDAQEIEIQFDEYVKLKNIQKQLIISPPMNIEPEITPVGIASKVITIKIFDTLQPNTTYAFNFGESISDNNEGNLFPYYKYVFSTGNYIDSLSVSGIVSDALNKDVDERVAVLLYEVDSSFYDSIVYNQKPKYVAVTDSSSVFSLENIKKGSYLLTALKEDSPNYTYQQKTDKIAYRKQFITVPSDTAYVLRLFKESIDYSFKRARQASQNKIAFGYEGEGESMLIKMLSDVPDDFSSVITKEIDKDTLNYWYRPTLELDSLIFEVVRAHFIDTVVVRIKDFKSDSLVFKSLTSNLKLKDPYIVSATIPLEKVNRSKVQVINKDSVFLKTTMFLDSVTNNVVLNFDKTEKNSYKIQFLPGAFIDFFGAENDTINYNATTKFQSDYGNVRVNVGNGVYPMIIQITNAKGVVVESFFAKDSSPVDFKDVSPGIYFLRAIFDSDKNGLYDTGDYLSKVQPERVSYASEPIEVRAGWDTIEEFVLDN</sequence>
<dbReference type="Pfam" id="PF13205">
    <property type="entry name" value="Big_5"/>
    <property type="match status" value="1"/>
</dbReference>
<accession>H6RG55</accession>
<evidence type="ECO:0000259" key="2">
    <source>
        <dbReference type="Pfam" id="PF13205"/>
    </source>
</evidence>
<protein>
    <recommendedName>
        <fullName evidence="2">SbsA Ig-like domain-containing protein</fullName>
    </recommendedName>
</protein>
<organism evidence="3">
    <name type="scientific">uncultured Flavobacteriia bacterium</name>
    <dbReference type="NCBI Taxonomy" id="212695"/>
    <lineage>
        <taxon>Bacteria</taxon>
        <taxon>Pseudomonadati</taxon>
        <taxon>Bacteroidota</taxon>
        <taxon>Flavobacteriia</taxon>
        <taxon>environmental samples</taxon>
    </lineage>
</organism>
<evidence type="ECO:0000256" key="1">
    <source>
        <dbReference type="ARBA" id="ARBA00022729"/>
    </source>
</evidence>
<keyword evidence="1" id="KW-0732">Signal</keyword>
<dbReference type="InterPro" id="IPR032812">
    <property type="entry name" value="SbsA_Ig"/>
</dbReference>
<reference evidence="3" key="2">
    <citation type="submission" date="2012-02" db="EMBL/GenBank/DDBJ databases">
        <authorList>
            <person name="Genoscope - CEA"/>
        </authorList>
    </citation>
    <scope>NUCLEOTIDE SEQUENCE</scope>
</reference>
<evidence type="ECO:0000313" key="3">
    <source>
        <dbReference type="EMBL" id="CCG00016.1"/>
    </source>
</evidence>
<proteinExistence type="predicted"/>
<name>H6RG55_9BACT</name>
<dbReference type="AlphaFoldDB" id="H6RG55"/>
<dbReference type="EMBL" id="FO117596">
    <property type="protein sequence ID" value="CCG00016.1"/>
    <property type="molecule type" value="Genomic_DNA"/>
</dbReference>
<feature type="domain" description="SbsA Ig-like" evidence="2">
    <location>
        <begin position="33"/>
        <end position="135"/>
    </location>
</feature>
<reference evidence="3" key="1">
    <citation type="journal article" date="2012" name="Environ. Microbiol.">
        <title>Genomic content of uncultured Bacteroidetes from contrasting oceanic provinces in the North Atlantic Ocean.</title>
        <authorList>
            <person name="Gomez-Pereira P.R."/>
            <person name="Schuler M."/>
            <person name="Fuchs B.M."/>
            <person name="Bennke C."/>
            <person name="Teeling H."/>
            <person name="Waldmann J."/>
            <person name="Richter M."/>
            <person name="Barbe V."/>
            <person name="Bataille E."/>
            <person name="Glockner F.O."/>
            <person name="Amann R."/>
        </authorList>
    </citation>
    <scope>NUCLEOTIDE SEQUENCE</scope>
</reference>
<gene>
    <name evidence="3" type="ORF">VIS_S3CGB60003</name>
</gene>